<dbReference type="NCBIfam" id="NF047641">
    <property type="entry name" value="FFLEE_fam"/>
    <property type="match status" value="1"/>
</dbReference>
<evidence type="ECO:0000259" key="1">
    <source>
        <dbReference type="Pfam" id="PF26621"/>
    </source>
</evidence>
<evidence type="ECO:0000313" key="3">
    <source>
        <dbReference type="Proteomes" id="UP000018418"/>
    </source>
</evidence>
<dbReference type="InterPro" id="IPR058511">
    <property type="entry name" value="DUF8198"/>
</dbReference>
<feature type="domain" description="DUF8198" evidence="1">
    <location>
        <begin position="17"/>
        <end position="232"/>
    </location>
</feature>
<dbReference type="OrthoDB" id="7957365at2"/>
<comment type="caution">
    <text evidence="2">The sequence shown here is derived from an EMBL/GenBank/DDBJ whole genome shotgun (WGS) entry which is preliminary data.</text>
</comment>
<name>V2UWN5_9GAMM</name>
<protein>
    <recommendedName>
        <fullName evidence="1">DUF8198 domain-containing protein</fullName>
    </recommendedName>
</protein>
<dbReference type="HOGENOM" id="CLU_087830_0_0_6"/>
<dbReference type="RefSeq" id="WP_004899090.1">
    <property type="nucleotide sequence ID" value="NZ_BBTI01000003.1"/>
</dbReference>
<keyword evidence="3" id="KW-1185">Reference proteome</keyword>
<proteinExistence type="predicted"/>
<organism evidence="2 3">
    <name type="scientific">Acinetobacter brisouii CIP 110357</name>
    <dbReference type="NCBI Taxonomy" id="1341683"/>
    <lineage>
        <taxon>Bacteria</taxon>
        <taxon>Pseudomonadati</taxon>
        <taxon>Pseudomonadota</taxon>
        <taxon>Gammaproteobacteria</taxon>
        <taxon>Moraxellales</taxon>
        <taxon>Moraxellaceae</taxon>
        <taxon>Acinetobacter</taxon>
    </lineage>
</organism>
<evidence type="ECO:0000313" key="2">
    <source>
        <dbReference type="EMBL" id="ESK53075.1"/>
    </source>
</evidence>
<accession>V2UWN5</accession>
<sequence>MSKLSALDQLLQRYKQLQYHQDPVLFQRLQDVQQWQKNRLKHSHQALFSEKNNRLMAAYFVDRLYGGPDFDALAKQIERLLKHAHKAEKFIPENAIKAGTHGILLAIYAVELDEQVAAHIQNNYPHNQVLNDEIMRQTYLKLDQAQARLQQLSMADEFGHYLDRYLRSFVVHTAFKMCKSVAYKHHFQMMYDFMDEGFTAMKPLKSAENFVRDFTAQERQVIHRVHAGDLQPFQ</sequence>
<dbReference type="STRING" id="396323.VH98_00890"/>
<dbReference type="AlphaFoldDB" id="V2UWN5"/>
<dbReference type="EMBL" id="AYEU01000001">
    <property type="protein sequence ID" value="ESK53075.1"/>
    <property type="molecule type" value="Genomic_DNA"/>
</dbReference>
<dbReference type="Pfam" id="PF26621">
    <property type="entry name" value="DUF8198"/>
    <property type="match status" value="1"/>
</dbReference>
<reference evidence="2 3" key="1">
    <citation type="submission" date="2013-10" db="EMBL/GenBank/DDBJ databases">
        <title>The Genome Sequence of Acinetobacter brisouii CIP 110357.</title>
        <authorList>
            <consortium name="The Broad Institute Genomics Platform"/>
            <consortium name="The Broad Institute Genome Sequencing Center for Infectious Disease"/>
            <person name="Cerqueira G."/>
            <person name="Feldgarden M."/>
            <person name="Courvalin P."/>
            <person name="Grillot-Courvalin C."/>
            <person name="Clermont D."/>
            <person name="Rocha E."/>
            <person name="Yoon E.-J."/>
            <person name="Nemec A."/>
            <person name="Young S.K."/>
            <person name="Zeng Q."/>
            <person name="Gargeya S."/>
            <person name="Fitzgerald M."/>
            <person name="Abouelleil A."/>
            <person name="Alvarado L."/>
            <person name="Berlin A.M."/>
            <person name="Chapman S.B."/>
            <person name="Gainer-Dewar J."/>
            <person name="Goldberg J."/>
            <person name="Gnerre S."/>
            <person name="Griggs A."/>
            <person name="Gujja S."/>
            <person name="Hansen M."/>
            <person name="Howarth C."/>
            <person name="Imamovic A."/>
            <person name="Ireland A."/>
            <person name="Larimer J."/>
            <person name="McCowan C."/>
            <person name="Murphy C."/>
            <person name="Pearson M."/>
            <person name="Poon T.W."/>
            <person name="Priest M."/>
            <person name="Roberts A."/>
            <person name="Saif S."/>
            <person name="Shea T."/>
            <person name="Sykes S."/>
            <person name="Wortman J."/>
            <person name="Nusbaum C."/>
            <person name="Birren B."/>
        </authorList>
    </citation>
    <scope>NUCLEOTIDE SEQUENCE [LARGE SCALE GENOMIC DNA]</scope>
    <source>
        <strain evidence="2 3">CIP 110357</strain>
    </source>
</reference>
<dbReference type="InterPro" id="IPR058063">
    <property type="entry name" value="FFLEE_fam"/>
</dbReference>
<gene>
    <name evidence="2" type="ORF">P255_00187</name>
</gene>
<dbReference type="PATRIC" id="fig|1341683.3.peg.183"/>
<dbReference type="Proteomes" id="UP000018418">
    <property type="component" value="Unassembled WGS sequence"/>
</dbReference>